<dbReference type="InterPro" id="IPR050565">
    <property type="entry name" value="LYPA1-2/EST-like"/>
</dbReference>
<name>A0A2M9HC66_9BIFI</name>
<dbReference type="PANTHER" id="PTHR10655:SF17">
    <property type="entry name" value="LYSOPHOSPHOLIPASE-LIKE PROTEIN 1"/>
    <property type="match status" value="1"/>
</dbReference>
<accession>A0A2M9HC66</accession>
<evidence type="ECO:0000256" key="1">
    <source>
        <dbReference type="ARBA" id="ARBA00006499"/>
    </source>
</evidence>
<evidence type="ECO:0000313" key="4">
    <source>
        <dbReference type="EMBL" id="PJM74396.1"/>
    </source>
</evidence>
<sequence length="233" mass="25680">MRLTMISDIDFGHDGIDGPDGTGDSDGAADLYVMFHGYGNDEQEMIRIIKAIDPEADYMTVRGPIGRRYLGGYAWYDSVGWDDARIQSQCSAIGDRIVTLLDANGLRRRRIVLVGFSQGGYLSYRLLADHPDVFDAAVLLAPSFHDDRTVTPDLGGAGLGGDGDARGDGLGGGGRPAVFLGYGTLDRQIPDRQKEAIRKALAGFARVEERTYEGMRHDVCEREFEDIREFLRR</sequence>
<dbReference type="RefSeq" id="WP_100513800.1">
    <property type="nucleotide sequence ID" value="NZ_JAFEJQ010000008.1"/>
</dbReference>
<dbReference type="SUPFAM" id="SSF53474">
    <property type="entry name" value="alpha/beta-Hydrolases"/>
    <property type="match status" value="1"/>
</dbReference>
<dbReference type="Gene3D" id="3.40.50.1820">
    <property type="entry name" value="alpha/beta hydrolase"/>
    <property type="match status" value="1"/>
</dbReference>
<evidence type="ECO:0000259" key="3">
    <source>
        <dbReference type="Pfam" id="PF02230"/>
    </source>
</evidence>
<feature type="domain" description="Phospholipase/carboxylesterase/thioesterase" evidence="3">
    <location>
        <begin position="28"/>
        <end position="126"/>
    </location>
</feature>
<dbReference type="EMBL" id="PEBK01000014">
    <property type="protein sequence ID" value="PJM74396.1"/>
    <property type="molecule type" value="Genomic_DNA"/>
</dbReference>
<reference evidence="4 5" key="1">
    <citation type="submission" date="2017-10" db="EMBL/GenBank/DDBJ databases">
        <title>Draft genome sequences of strains TRE 1, TRE 9, TRE H and TRI 7, isolated from tamarins, belonging to four potential novel Bifidobacterium species.</title>
        <authorList>
            <person name="Mattarelli P."/>
            <person name="Modesto M."/>
            <person name="Puglisi E."/>
            <person name="Morelli L."/>
            <person name="Spezio C."/>
            <person name="Bonetti A."/>
            <person name="Sandri C."/>
        </authorList>
    </citation>
    <scope>NUCLEOTIDE SEQUENCE [LARGE SCALE GENOMIC DNA]</scope>
    <source>
        <strain evidence="5">TRI7</strain>
    </source>
</reference>
<comment type="similarity">
    <text evidence="1">Belongs to the AB hydrolase superfamily. AB hydrolase 2 family.</text>
</comment>
<dbReference type="AlphaFoldDB" id="A0A2M9HC66"/>
<dbReference type="GO" id="GO:0016787">
    <property type="term" value="F:hydrolase activity"/>
    <property type="evidence" value="ECO:0007669"/>
    <property type="project" value="UniProtKB-KW"/>
</dbReference>
<dbReference type="PANTHER" id="PTHR10655">
    <property type="entry name" value="LYSOPHOSPHOLIPASE-RELATED"/>
    <property type="match status" value="1"/>
</dbReference>
<evidence type="ECO:0000313" key="5">
    <source>
        <dbReference type="Proteomes" id="UP000231451"/>
    </source>
</evidence>
<keyword evidence="5" id="KW-1185">Reference proteome</keyword>
<evidence type="ECO:0000256" key="2">
    <source>
        <dbReference type="ARBA" id="ARBA00022801"/>
    </source>
</evidence>
<feature type="domain" description="Phospholipase/carboxylesterase/thioesterase" evidence="3">
    <location>
        <begin position="177"/>
        <end position="232"/>
    </location>
</feature>
<dbReference type="Pfam" id="PF02230">
    <property type="entry name" value="Abhydrolase_2"/>
    <property type="match status" value="2"/>
</dbReference>
<keyword evidence="2" id="KW-0378">Hydrolase</keyword>
<dbReference type="OrthoDB" id="9780848at2"/>
<dbReference type="Proteomes" id="UP000231451">
    <property type="component" value="Unassembled WGS sequence"/>
</dbReference>
<comment type="caution">
    <text evidence="4">The sequence shown here is derived from an EMBL/GenBank/DDBJ whole genome shotgun (WGS) entry which is preliminary data.</text>
</comment>
<proteinExistence type="inferred from homology"/>
<organism evidence="4 5">
    <name type="scientific">Bifidobacterium simiarum</name>
    <dbReference type="NCBI Taxonomy" id="2045441"/>
    <lineage>
        <taxon>Bacteria</taxon>
        <taxon>Bacillati</taxon>
        <taxon>Actinomycetota</taxon>
        <taxon>Actinomycetes</taxon>
        <taxon>Bifidobacteriales</taxon>
        <taxon>Bifidobacteriaceae</taxon>
        <taxon>Bifidobacterium</taxon>
    </lineage>
</organism>
<dbReference type="InterPro" id="IPR029058">
    <property type="entry name" value="AB_hydrolase_fold"/>
</dbReference>
<protein>
    <submittedName>
        <fullName evidence="4">Phospholipase</fullName>
    </submittedName>
</protein>
<dbReference type="InterPro" id="IPR003140">
    <property type="entry name" value="PLipase/COase/thioEstase"/>
</dbReference>
<gene>
    <name evidence="4" type="ORF">CSQ87_10350</name>
</gene>